<accession>A0A2W3Z4C0</accession>
<evidence type="ECO:0000313" key="6">
    <source>
        <dbReference type="EMBL" id="PZL72160.1"/>
    </source>
</evidence>
<keyword evidence="2" id="KW-0548">Nucleotidyltransferase</keyword>
<keyword evidence="4" id="KW-0051">Antiviral defense</keyword>
<evidence type="ECO:0000256" key="3">
    <source>
        <dbReference type="ARBA" id="ARBA00022741"/>
    </source>
</evidence>
<evidence type="ECO:0000256" key="4">
    <source>
        <dbReference type="ARBA" id="ARBA00023118"/>
    </source>
</evidence>
<keyword evidence="3" id="KW-0547">Nucleotide-binding</keyword>
<dbReference type="Proteomes" id="UP000249828">
    <property type="component" value="Unassembled WGS sequence"/>
</dbReference>
<dbReference type="RefSeq" id="WP_111248244.1">
    <property type="nucleotide sequence ID" value="NZ_PIEU01000088.1"/>
</dbReference>
<keyword evidence="7" id="KW-1185">Reference proteome</keyword>
<organism evidence="6 7">
    <name type="scientific">Enterococcus plantarum</name>
    <dbReference type="NCBI Taxonomy" id="1077675"/>
    <lineage>
        <taxon>Bacteria</taxon>
        <taxon>Bacillati</taxon>
        <taxon>Bacillota</taxon>
        <taxon>Bacilli</taxon>
        <taxon>Lactobacillales</taxon>
        <taxon>Enterococcaceae</taxon>
        <taxon>Enterococcus</taxon>
    </lineage>
</organism>
<protein>
    <submittedName>
        <fullName evidence="6">Nucleotidyltransferase</fullName>
    </submittedName>
</protein>
<comment type="caution">
    <text evidence="6">The sequence shown here is derived from an EMBL/GenBank/DDBJ whole genome shotgun (WGS) entry which is preliminary data.</text>
</comment>
<sequence length="316" mass="36361">MEFNNEMLISYSKPLSFTEENRCKNAIQMISTALKNEGYSETEGITLSFSDTYAYETRLKKGSREIKLLVQGSYANKTNVKASSDVDVAVIQENVFNTNYRAGVTDKNYGFSSSAYRSDQYKKDIYDDLISYFGPGSVEWNNKCLSIEGNSYRTDSDAVPARRNRDYRGDYRMDSTNYVGGIRIVPDKGEPIVNYPEQHIENGRNKNNSTNHYFKKNVRIIKKIRYLMKDARISSADNVSSFMLESLLWNIPDYLFTTEADYLKKFEGILNYIKNSSSWDEYKEANGIKPLCGTAQEKSNLIQFITDLNNFFEPVY</sequence>
<feature type="domain" description="cGAS/DncV-like nucleotidyltransferase C-terminal helical" evidence="5">
    <location>
        <begin position="201"/>
        <end position="312"/>
    </location>
</feature>
<dbReference type="GO" id="GO:0016779">
    <property type="term" value="F:nucleotidyltransferase activity"/>
    <property type="evidence" value="ECO:0007669"/>
    <property type="project" value="InterPro"/>
</dbReference>
<evidence type="ECO:0000259" key="5">
    <source>
        <dbReference type="Pfam" id="PF26305"/>
    </source>
</evidence>
<reference evidence="6 7" key="1">
    <citation type="submission" date="2017-11" db="EMBL/GenBank/DDBJ databases">
        <title>Draft genome sequence of Enterococcus plantarum TRW2 strain isolated from lettuce.</title>
        <authorList>
            <person name="Kim E.B."/>
            <person name="Marco M.L."/>
            <person name="Williams T.R."/>
            <person name="You I.H."/>
        </authorList>
    </citation>
    <scope>NUCLEOTIDE SEQUENCE [LARGE SCALE GENOMIC DNA]</scope>
    <source>
        <strain evidence="6 7">TRW2</strain>
    </source>
</reference>
<dbReference type="GO" id="GO:0051607">
    <property type="term" value="P:defense response to virus"/>
    <property type="evidence" value="ECO:0007669"/>
    <property type="project" value="UniProtKB-KW"/>
</dbReference>
<dbReference type="InterPro" id="IPR058909">
    <property type="entry name" value="CD_NTase_C"/>
</dbReference>
<dbReference type="InterPro" id="IPR006116">
    <property type="entry name" value="NT_2-5OAS_ClassI-CCAase"/>
</dbReference>
<dbReference type="EMBL" id="PIEU01000088">
    <property type="protein sequence ID" value="PZL72160.1"/>
    <property type="molecule type" value="Genomic_DNA"/>
</dbReference>
<dbReference type="AlphaFoldDB" id="A0A2W3Z4C0"/>
<keyword evidence="1 6" id="KW-0808">Transferase</keyword>
<dbReference type="CDD" id="cd05400">
    <property type="entry name" value="NT_2-5OAS_ClassI-CCAase"/>
    <property type="match status" value="1"/>
</dbReference>
<evidence type="ECO:0000256" key="1">
    <source>
        <dbReference type="ARBA" id="ARBA00022679"/>
    </source>
</evidence>
<dbReference type="Pfam" id="PF26305">
    <property type="entry name" value="CD_NTase_C"/>
    <property type="match status" value="1"/>
</dbReference>
<gene>
    <name evidence="6" type="ORF">CI088_11165</name>
</gene>
<evidence type="ECO:0000256" key="2">
    <source>
        <dbReference type="ARBA" id="ARBA00022695"/>
    </source>
</evidence>
<proteinExistence type="predicted"/>
<name>A0A2W3Z4C0_9ENTE</name>
<evidence type="ECO:0000313" key="7">
    <source>
        <dbReference type="Proteomes" id="UP000249828"/>
    </source>
</evidence>